<dbReference type="FunFam" id="3.30.200.20:FF:000035">
    <property type="entry name" value="Serine/threonine protein kinase Stk1"/>
    <property type="match status" value="1"/>
</dbReference>
<keyword evidence="7" id="KW-0812">Transmembrane</keyword>
<evidence type="ECO:0000313" key="10">
    <source>
        <dbReference type="EMBL" id="CAB4638867.1"/>
    </source>
</evidence>
<dbReference type="InterPro" id="IPR011009">
    <property type="entry name" value="Kinase-like_dom_sf"/>
</dbReference>
<evidence type="ECO:0000313" key="12">
    <source>
        <dbReference type="EMBL" id="CAB5123590.1"/>
    </source>
</evidence>
<feature type="region of interest" description="Disordered" evidence="6">
    <location>
        <begin position="287"/>
        <end position="352"/>
    </location>
</feature>
<sequence length="690" mass="72477">MSDNNSVIMNDRYEMQQRIGRGGMADVYLARDILLDRLVAIKVLFPEFATDPAFVERFRREAQSAGNLNHPNIVSVYDWGRSNNTYFMAMEYVPGRTLAEALADVGQINATKAAEVGIEVAAALSFAHRNNVVHRDIKPGNILIGSNGQLKVADFGIARALGSAADSNLTQVGAVMGTAAYLSPEQAQGGQPDPRSDLYSLGIVLYEMVAGHPPFSGDNPVSIAYKQVHDSPQPLNQIAGDVPRAFEAIVARLLAKDPGMRYPTAEAARDDLRRFRDGVPVQALADAINRRNGDQSSSDNASTTVIPAGPIVGGPDDQAYTPTSAAHDAGATSVLPRTTINPNPAYPPGYTPSSAINDINDLQKRRRSIVIAAVSATLFLIVAAVVTFLALSGGSSQAITFILPDVTSMSLDEAVTTLEDLGLSVVPEAEETNSVDDNIVWKQIPNSGESVRDGDSITVVYNPSNTPIPVPNLTGLTIDQARTALFNLGLTIGIVTPQNDPTAPENTIISTMPKSGEQVLGGATIDLVVSQGSGVIKIPDVQGQTTQAARSVLEGEPFKFLVTVVEEASATVDAGRITRTSPSIGGETTKGSALTIYVSTGQATTAVPLVSGLTEAQATAKLVSSGFIVVVEYIEVPAASANDGRVIAQDPSANVKQVPESQVLLKVGKAIAVTTTTTPVTTAPTTTTTP</sequence>
<name>A0A6J7VX56_9ZZZZ</name>
<keyword evidence="7" id="KW-1133">Transmembrane helix</keyword>
<evidence type="ECO:0000259" key="8">
    <source>
        <dbReference type="PROSITE" id="PS50011"/>
    </source>
</evidence>
<dbReference type="NCBIfam" id="NF033483">
    <property type="entry name" value="PknB_PASTA_kin"/>
    <property type="match status" value="1"/>
</dbReference>
<reference evidence="12" key="1">
    <citation type="submission" date="2020-05" db="EMBL/GenBank/DDBJ databases">
        <authorList>
            <person name="Chiriac C."/>
            <person name="Salcher M."/>
            <person name="Ghai R."/>
            <person name="Kavagutti S V."/>
        </authorList>
    </citation>
    <scope>NUCLEOTIDE SEQUENCE</scope>
</reference>
<keyword evidence="3" id="KW-0547">Nucleotide-binding</keyword>
<dbReference type="PROSITE" id="PS00107">
    <property type="entry name" value="PROTEIN_KINASE_ATP"/>
    <property type="match status" value="1"/>
</dbReference>
<feature type="compositionally biased region" description="Polar residues" evidence="6">
    <location>
        <begin position="294"/>
        <end position="305"/>
    </location>
</feature>
<dbReference type="InterPro" id="IPR017441">
    <property type="entry name" value="Protein_kinase_ATP_BS"/>
</dbReference>
<keyword evidence="7" id="KW-0472">Membrane</keyword>
<dbReference type="AlphaFoldDB" id="A0A6J7VX56"/>
<dbReference type="PANTHER" id="PTHR43289:SF34">
    <property type="entry name" value="SERINE_THREONINE-PROTEIN KINASE YBDM-RELATED"/>
    <property type="match status" value="1"/>
</dbReference>
<accession>A0A6J7VX56</accession>
<evidence type="ECO:0000256" key="1">
    <source>
        <dbReference type="ARBA" id="ARBA00022527"/>
    </source>
</evidence>
<dbReference type="PROSITE" id="PS00108">
    <property type="entry name" value="PROTEIN_KINASE_ST"/>
    <property type="match status" value="1"/>
</dbReference>
<dbReference type="Pfam" id="PF00069">
    <property type="entry name" value="Pkinase"/>
    <property type="match status" value="1"/>
</dbReference>
<dbReference type="PROSITE" id="PS50011">
    <property type="entry name" value="PROTEIN_KINASE_DOM"/>
    <property type="match status" value="1"/>
</dbReference>
<feature type="domain" description="Protein kinase" evidence="8">
    <location>
        <begin position="13"/>
        <end position="276"/>
    </location>
</feature>
<dbReference type="InterPro" id="IPR000719">
    <property type="entry name" value="Prot_kinase_dom"/>
</dbReference>
<dbReference type="Gene3D" id="1.10.510.10">
    <property type="entry name" value="Transferase(Phosphotransferase) domain 1"/>
    <property type="match status" value="1"/>
</dbReference>
<evidence type="ECO:0000313" key="11">
    <source>
        <dbReference type="EMBL" id="CAB5051998.1"/>
    </source>
</evidence>
<evidence type="ECO:0000256" key="4">
    <source>
        <dbReference type="ARBA" id="ARBA00022777"/>
    </source>
</evidence>
<dbReference type="CDD" id="cd06577">
    <property type="entry name" value="PASTA_pknB"/>
    <property type="match status" value="4"/>
</dbReference>
<feature type="transmembrane region" description="Helical" evidence="7">
    <location>
        <begin position="369"/>
        <end position="391"/>
    </location>
</feature>
<dbReference type="PANTHER" id="PTHR43289">
    <property type="entry name" value="MITOGEN-ACTIVATED PROTEIN KINASE KINASE KINASE 20-RELATED"/>
    <property type="match status" value="1"/>
</dbReference>
<keyword evidence="5" id="KW-0067">ATP-binding</keyword>
<evidence type="ECO:0000256" key="6">
    <source>
        <dbReference type="SAM" id="MobiDB-lite"/>
    </source>
</evidence>
<dbReference type="InterPro" id="IPR008271">
    <property type="entry name" value="Ser/Thr_kinase_AS"/>
</dbReference>
<evidence type="ECO:0000259" key="9">
    <source>
        <dbReference type="PROSITE" id="PS51178"/>
    </source>
</evidence>
<protein>
    <submittedName>
        <fullName evidence="12">Unannotated protein</fullName>
    </submittedName>
</protein>
<dbReference type="Gene3D" id="3.30.10.20">
    <property type="match status" value="4"/>
</dbReference>
<evidence type="ECO:0000256" key="7">
    <source>
        <dbReference type="SAM" id="Phobius"/>
    </source>
</evidence>
<dbReference type="InterPro" id="IPR005543">
    <property type="entry name" value="PASTA_dom"/>
</dbReference>
<dbReference type="Gene3D" id="3.30.200.20">
    <property type="entry name" value="Phosphorylase Kinase, domain 1"/>
    <property type="match status" value="1"/>
</dbReference>
<dbReference type="SMART" id="SM00220">
    <property type="entry name" value="S_TKc"/>
    <property type="match status" value="1"/>
</dbReference>
<dbReference type="GO" id="GO:0005524">
    <property type="term" value="F:ATP binding"/>
    <property type="evidence" value="ECO:0007669"/>
    <property type="project" value="UniProtKB-KW"/>
</dbReference>
<dbReference type="CDD" id="cd14014">
    <property type="entry name" value="STKc_PknB_like"/>
    <property type="match status" value="1"/>
</dbReference>
<dbReference type="SMART" id="SM00740">
    <property type="entry name" value="PASTA"/>
    <property type="match status" value="4"/>
</dbReference>
<dbReference type="Pfam" id="PF03793">
    <property type="entry name" value="PASTA"/>
    <property type="match status" value="4"/>
</dbReference>
<evidence type="ECO:0000256" key="5">
    <source>
        <dbReference type="ARBA" id="ARBA00022840"/>
    </source>
</evidence>
<dbReference type="FunFam" id="1.10.510.10:FF:000021">
    <property type="entry name" value="Serine/threonine protein kinase"/>
    <property type="match status" value="1"/>
</dbReference>
<keyword evidence="1" id="KW-0723">Serine/threonine-protein kinase</keyword>
<feature type="domain" description="PASTA" evidence="9">
    <location>
        <begin position="397"/>
        <end position="463"/>
    </location>
</feature>
<dbReference type="EMBL" id="CAFBQJ010000174">
    <property type="protein sequence ID" value="CAB5051998.1"/>
    <property type="molecule type" value="Genomic_DNA"/>
</dbReference>
<keyword evidence="2" id="KW-0808">Transferase</keyword>
<evidence type="ECO:0000256" key="2">
    <source>
        <dbReference type="ARBA" id="ARBA00022679"/>
    </source>
</evidence>
<dbReference type="EMBL" id="CAFBRX010000074">
    <property type="protein sequence ID" value="CAB5123590.1"/>
    <property type="molecule type" value="Genomic_DNA"/>
</dbReference>
<dbReference type="GO" id="GO:0004674">
    <property type="term" value="F:protein serine/threonine kinase activity"/>
    <property type="evidence" value="ECO:0007669"/>
    <property type="project" value="UniProtKB-KW"/>
</dbReference>
<dbReference type="PROSITE" id="PS51178">
    <property type="entry name" value="PASTA"/>
    <property type="match status" value="4"/>
</dbReference>
<gene>
    <name evidence="10" type="ORF">UFOPK1960_01182</name>
    <name evidence="11" type="ORF">UFOPK4275_00945</name>
    <name evidence="12" type="ORF">UFOPK4422_00845</name>
</gene>
<keyword evidence="4" id="KW-0418">Kinase</keyword>
<proteinExistence type="predicted"/>
<feature type="domain" description="PASTA" evidence="9">
    <location>
        <begin position="601"/>
        <end position="669"/>
    </location>
</feature>
<feature type="domain" description="PASTA" evidence="9">
    <location>
        <begin position="532"/>
        <end position="600"/>
    </location>
</feature>
<organism evidence="12">
    <name type="scientific">freshwater metagenome</name>
    <dbReference type="NCBI Taxonomy" id="449393"/>
    <lineage>
        <taxon>unclassified sequences</taxon>
        <taxon>metagenomes</taxon>
        <taxon>ecological metagenomes</taxon>
    </lineage>
</organism>
<dbReference type="EMBL" id="CAEZVL010000217">
    <property type="protein sequence ID" value="CAB4638867.1"/>
    <property type="molecule type" value="Genomic_DNA"/>
</dbReference>
<dbReference type="SUPFAM" id="SSF56112">
    <property type="entry name" value="Protein kinase-like (PK-like)"/>
    <property type="match status" value="1"/>
</dbReference>
<evidence type="ECO:0000256" key="3">
    <source>
        <dbReference type="ARBA" id="ARBA00022741"/>
    </source>
</evidence>
<feature type="domain" description="PASTA" evidence="9">
    <location>
        <begin position="464"/>
        <end position="531"/>
    </location>
</feature>